<keyword evidence="9" id="KW-0809">Transit peptide</keyword>
<dbReference type="InterPro" id="IPR010418">
    <property type="entry name" value="ECSIT"/>
</dbReference>
<feature type="domain" description="ECSIT C-terminal" evidence="12">
    <location>
        <begin position="255"/>
        <end position="359"/>
    </location>
</feature>
<dbReference type="EMBL" id="HG994583">
    <property type="protein sequence ID" value="CAF2927963.1"/>
    <property type="molecule type" value="Genomic_DNA"/>
</dbReference>
<keyword evidence="14" id="KW-1185">Reference proteome</keyword>
<dbReference type="AlphaFoldDB" id="A0A7R8H8D3"/>
<dbReference type="PANTHER" id="PTHR13113:SF1">
    <property type="entry name" value="EVOLUTIONARILY CONSERVED SIGNALING INTERMEDIATE IN TOLL PATHWAY, MITOCHONDRIAL"/>
    <property type="match status" value="1"/>
</dbReference>
<dbReference type="OrthoDB" id="9970237at2759"/>
<gene>
    <name evidence="13" type="ORF">LSAA_8967</name>
</gene>
<evidence type="ECO:0000256" key="9">
    <source>
        <dbReference type="ARBA" id="ARBA00022946"/>
    </source>
</evidence>
<evidence type="ECO:0000256" key="5">
    <source>
        <dbReference type="ARBA" id="ARBA00019998"/>
    </source>
</evidence>
<proteinExistence type="inferred from homology"/>
<evidence type="ECO:0000256" key="6">
    <source>
        <dbReference type="ARBA" id="ARBA00022490"/>
    </source>
</evidence>
<dbReference type="GO" id="GO:0045087">
    <property type="term" value="P:innate immune response"/>
    <property type="evidence" value="ECO:0007669"/>
    <property type="project" value="UniProtKB-KW"/>
</dbReference>
<organism evidence="13 14">
    <name type="scientific">Lepeophtheirus salmonis</name>
    <name type="common">Salmon louse</name>
    <name type="synonym">Caligus salmonis</name>
    <dbReference type="NCBI Taxonomy" id="72036"/>
    <lineage>
        <taxon>Eukaryota</taxon>
        <taxon>Metazoa</taxon>
        <taxon>Ecdysozoa</taxon>
        <taxon>Arthropoda</taxon>
        <taxon>Crustacea</taxon>
        <taxon>Multicrustacea</taxon>
        <taxon>Hexanauplia</taxon>
        <taxon>Copepoda</taxon>
        <taxon>Siphonostomatoida</taxon>
        <taxon>Caligidae</taxon>
        <taxon>Lepeophtheirus</taxon>
    </lineage>
</organism>
<dbReference type="Proteomes" id="UP000675881">
    <property type="component" value="Chromosome 4"/>
</dbReference>
<sequence>MNRYRIFISGIKSIGSLNKNDALPTSSHVLYTQLRQRNHPHWTAWYVPYSEVQNDLWGCSCFNLSVDGINYQVLRTGAFPFIKFHCSRCPNENLIIQDIIYRTLKVINLGIPTFLYGLAGLLLTQHTESVKLSPGKEIFIYFWYKESPSSKDSKKRGVIEFIEAALKHMESYGVHRDIEVYKALIDVMPKGRYVPENIIQAMFSHYAKHQDCITRVLDQMERNNVVPDEEIDISVYDAEEIPESIDKTWIVSGISDAQKRILSELPKNKALFVEGGFRVWDGASRDSDDVKSDFKLWMHGEKDSTALTKPLSVHEQEDGTILATCATGASSRDSLLSWIRFLQRETPAMENIPILFTLTSPLGPVIPIDQDSKDITP</sequence>
<evidence type="ECO:0000256" key="11">
    <source>
        <dbReference type="ARBA" id="ARBA00023242"/>
    </source>
</evidence>
<reference evidence="13" key="1">
    <citation type="submission" date="2021-02" db="EMBL/GenBank/DDBJ databases">
        <authorList>
            <person name="Bekaert M."/>
        </authorList>
    </citation>
    <scope>NUCLEOTIDE SEQUENCE</scope>
    <source>
        <strain evidence="13">IoA-00</strain>
    </source>
</reference>
<evidence type="ECO:0000256" key="7">
    <source>
        <dbReference type="ARBA" id="ARBA00022588"/>
    </source>
</evidence>
<evidence type="ECO:0000256" key="3">
    <source>
        <dbReference type="ARBA" id="ARBA00004496"/>
    </source>
</evidence>
<evidence type="ECO:0000256" key="2">
    <source>
        <dbReference type="ARBA" id="ARBA00004173"/>
    </source>
</evidence>
<evidence type="ECO:0000313" key="14">
    <source>
        <dbReference type="Proteomes" id="UP000675881"/>
    </source>
</evidence>
<comment type="subcellular location">
    <subcellularLocation>
        <location evidence="3">Cytoplasm</location>
    </subcellularLocation>
    <subcellularLocation>
        <location evidence="2">Mitochondrion</location>
    </subcellularLocation>
    <subcellularLocation>
        <location evidence="1">Nucleus</location>
    </subcellularLocation>
</comment>
<evidence type="ECO:0000259" key="12">
    <source>
        <dbReference type="SMART" id="SM01284"/>
    </source>
</evidence>
<dbReference type="Pfam" id="PF14784">
    <property type="entry name" value="ECSIT_C"/>
    <property type="match status" value="1"/>
</dbReference>
<comment type="similarity">
    <text evidence="4">Belongs to the ECSIT family.</text>
</comment>
<keyword evidence="8" id="KW-0391">Immunity</keyword>
<dbReference type="PANTHER" id="PTHR13113">
    <property type="entry name" value="ECSIT EVOLUTIONARILY CONSERVED SIGNALING INTERMEDIATE IN TOLL PATHWAYS"/>
    <property type="match status" value="1"/>
</dbReference>
<dbReference type="GO" id="GO:0005634">
    <property type="term" value="C:nucleus"/>
    <property type="evidence" value="ECO:0007669"/>
    <property type="project" value="UniProtKB-SubCell"/>
</dbReference>
<dbReference type="GO" id="GO:0005739">
    <property type="term" value="C:mitochondrion"/>
    <property type="evidence" value="ECO:0007669"/>
    <property type="project" value="UniProtKB-SubCell"/>
</dbReference>
<dbReference type="InterPro" id="IPR029245">
    <property type="entry name" value="DUF4528"/>
</dbReference>
<evidence type="ECO:0000313" key="13">
    <source>
        <dbReference type="EMBL" id="CAF2927963.1"/>
    </source>
</evidence>
<protein>
    <recommendedName>
        <fullName evidence="5">Evolutionarily conserved signaling intermediate in Toll pathway, mitochondrial</fullName>
    </recommendedName>
</protein>
<dbReference type="InterPro" id="IPR046448">
    <property type="entry name" value="ECSIT_N"/>
</dbReference>
<dbReference type="Pfam" id="PF06239">
    <property type="entry name" value="ECSIT_N"/>
    <property type="match status" value="1"/>
</dbReference>
<evidence type="ECO:0000256" key="4">
    <source>
        <dbReference type="ARBA" id="ARBA00007674"/>
    </source>
</evidence>
<accession>A0A7R8H8D3</accession>
<dbReference type="Pfam" id="PF15031">
    <property type="entry name" value="DUF4528"/>
    <property type="match status" value="1"/>
</dbReference>
<dbReference type="GO" id="GO:0007178">
    <property type="term" value="P:cell surface receptor protein serine/threonine kinase signaling pathway"/>
    <property type="evidence" value="ECO:0007669"/>
    <property type="project" value="TreeGrafter"/>
</dbReference>
<dbReference type="InterPro" id="IPR029342">
    <property type="entry name" value="ECIST_C"/>
</dbReference>
<evidence type="ECO:0000256" key="8">
    <source>
        <dbReference type="ARBA" id="ARBA00022859"/>
    </source>
</evidence>
<keyword evidence="11" id="KW-0539">Nucleus</keyword>
<evidence type="ECO:0000256" key="10">
    <source>
        <dbReference type="ARBA" id="ARBA00023128"/>
    </source>
</evidence>
<dbReference type="SMART" id="SM01284">
    <property type="entry name" value="ECSIT_Cterm"/>
    <property type="match status" value="1"/>
</dbReference>
<evidence type="ECO:0000256" key="1">
    <source>
        <dbReference type="ARBA" id="ARBA00004123"/>
    </source>
</evidence>
<keyword evidence="7" id="KW-0399">Innate immunity</keyword>
<keyword evidence="10" id="KW-0496">Mitochondrion</keyword>
<keyword evidence="6" id="KW-0963">Cytoplasm</keyword>
<name>A0A7R8H8D3_LEPSM</name>